<dbReference type="Proteomes" id="UP000647416">
    <property type="component" value="Unassembled WGS sequence"/>
</dbReference>
<reference evidence="3" key="1">
    <citation type="submission" date="2020-08" db="EMBL/GenBank/DDBJ databases">
        <title>Genome public.</title>
        <authorList>
            <person name="Liu C."/>
            <person name="Sun Q."/>
        </authorList>
    </citation>
    <scope>NUCLEOTIDE SEQUENCE</scope>
    <source>
        <strain evidence="3">NSJ-50</strain>
    </source>
</reference>
<name>A0A926F5Z0_9FIRM</name>
<keyword evidence="1" id="KW-0808">Transferase</keyword>
<evidence type="ECO:0000256" key="1">
    <source>
        <dbReference type="ARBA" id="ARBA00022679"/>
    </source>
</evidence>
<keyword evidence="3" id="KW-0489">Methyltransferase</keyword>
<feature type="domain" description="Methyltransferase" evidence="2">
    <location>
        <begin position="42"/>
        <end position="135"/>
    </location>
</feature>
<organism evidence="3 4">
    <name type="scientific">Qingrenia yutianensis</name>
    <dbReference type="NCBI Taxonomy" id="2763676"/>
    <lineage>
        <taxon>Bacteria</taxon>
        <taxon>Bacillati</taxon>
        <taxon>Bacillota</taxon>
        <taxon>Clostridia</taxon>
        <taxon>Eubacteriales</taxon>
        <taxon>Oscillospiraceae</taxon>
        <taxon>Qingrenia</taxon>
    </lineage>
</organism>
<accession>A0A926F5Z0</accession>
<dbReference type="Gene3D" id="2.20.25.110">
    <property type="entry name" value="S-adenosyl-L-methionine-dependent methyltransferases"/>
    <property type="match status" value="1"/>
</dbReference>
<sequence>MEQYADFAYYYDKLTYDVEYEKIADFVKKIFDKYANGKVSLVCDLACGTGTVCNFLADSGFDMIGVDFSPSMLNIAMEKRGERNILYLNQDIADFELYGTVDAFLCLLDSVNHLDCEDDFERMFNYANNYLNPEGLFIFDVNSPYKFEHILSDNVFTYDSDDIYYVWENDFDKDEGICTFYLTFFVNENGLYRRFDEQHTERVYTDEKIRKTAEKNGFEIVGMFGGNYDFKSPECDEERIFYAAKKIKNVKMEK</sequence>
<dbReference type="Pfam" id="PF13649">
    <property type="entry name" value="Methyltransf_25"/>
    <property type="match status" value="1"/>
</dbReference>
<dbReference type="SUPFAM" id="SSF53335">
    <property type="entry name" value="S-adenosyl-L-methionine-dependent methyltransferases"/>
    <property type="match status" value="1"/>
</dbReference>
<dbReference type="InterPro" id="IPR029063">
    <property type="entry name" value="SAM-dependent_MTases_sf"/>
</dbReference>
<dbReference type="PANTHER" id="PTHR43861">
    <property type="entry name" value="TRANS-ACONITATE 2-METHYLTRANSFERASE-RELATED"/>
    <property type="match status" value="1"/>
</dbReference>
<dbReference type="GO" id="GO:0032259">
    <property type="term" value="P:methylation"/>
    <property type="evidence" value="ECO:0007669"/>
    <property type="project" value="UniProtKB-KW"/>
</dbReference>
<dbReference type="InterPro" id="IPR041698">
    <property type="entry name" value="Methyltransf_25"/>
</dbReference>
<dbReference type="AlphaFoldDB" id="A0A926F5Z0"/>
<dbReference type="Gene3D" id="3.40.50.150">
    <property type="entry name" value="Vaccinia Virus protein VP39"/>
    <property type="match status" value="1"/>
</dbReference>
<dbReference type="RefSeq" id="WP_262431053.1">
    <property type="nucleotide sequence ID" value="NZ_JACRTE010000001.1"/>
</dbReference>
<proteinExistence type="predicted"/>
<keyword evidence="4" id="KW-1185">Reference proteome</keyword>
<evidence type="ECO:0000259" key="2">
    <source>
        <dbReference type="Pfam" id="PF13649"/>
    </source>
</evidence>
<dbReference type="EMBL" id="JACRTE010000001">
    <property type="protein sequence ID" value="MBC8595331.1"/>
    <property type="molecule type" value="Genomic_DNA"/>
</dbReference>
<evidence type="ECO:0000313" key="4">
    <source>
        <dbReference type="Proteomes" id="UP000647416"/>
    </source>
</evidence>
<dbReference type="CDD" id="cd02440">
    <property type="entry name" value="AdoMet_MTases"/>
    <property type="match status" value="1"/>
</dbReference>
<comment type="caution">
    <text evidence="3">The sequence shown here is derived from an EMBL/GenBank/DDBJ whole genome shotgun (WGS) entry which is preliminary data.</text>
</comment>
<protein>
    <submittedName>
        <fullName evidence="3">Class I SAM-dependent methyltransferase</fullName>
    </submittedName>
</protein>
<dbReference type="GO" id="GO:0008168">
    <property type="term" value="F:methyltransferase activity"/>
    <property type="evidence" value="ECO:0007669"/>
    <property type="project" value="UniProtKB-KW"/>
</dbReference>
<evidence type="ECO:0000313" key="3">
    <source>
        <dbReference type="EMBL" id="MBC8595331.1"/>
    </source>
</evidence>
<gene>
    <name evidence="3" type="ORF">H8706_00380</name>
</gene>